<evidence type="ECO:0000313" key="3">
    <source>
        <dbReference type="Proteomes" id="UP001596230"/>
    </source>
</evidence>
<dbReference type="EMBL" id="JBHSUB010000007">
    <property type="protein sequence ID" value="MFC6377725.1"/>
    <property type="molecule type" value="Genomic_DNA"/>
</dbReference>
<dbReference type="RefSeq" id="WP_385948807.1">
    <property type="nucleotide sequence ID" value="NZ_JBHSUB010000007.1"/>
</dbReference>
<reference evidence="3" key="1">
    <citation type="journal article" date="2019" name="Int. J. Syst. Evol. Microbiol.">
        <title>The Global Catalogue of Microorganisms (GCM) 10K type strain sequencing project: providing services to taxonomists for standard genome sequencing and annotation.</title>
        <authorList>
            <consortium name="The Broad Institute Genomics Platform"/>
            <consortium name="The Broad Institute Genome Sequencing Center for Infectious Disease"/>
            <person name="Wu L."/>
            <person name="Ma J."/>
        </authorList>
    </citation>
    <scope>NUCLEOTIDE SEQUENCE [LARGE SCALE GENOMIC DNA]</scope>
    <source>
        <strain evidence="3">CGMCC 1.18518</strain>
    </source>
</reference>
<dbReference type="Proteomes" id="UP001596230">
    <property type="component" value="Unassembled WGS sequence"/>
</dbReference>
<proteinExistence type="predicted"/>
<accession>A0ABW1VXL5</accession>
<name>A0ABW1VXL5_9GAMM</name>
<dbReference type="PROSITE" id="PS51819">
    <property type="entry name" value="VOC"/>
    <property type="match status" value="1"/>
</dbReference>
<keyword evidence="3" id="KW-1185">Reference proteome</keyword>
<evidence type="ECO:0000313" key="2">
    <source>
        <dbReference type="EMBL" id="MFC6377725.1"/>
    </source>
</evidence>
<dbReference type="Pfam" id="PF00903">
    <property type="entry name" value="Glyoxalase"/>
    <property type="match status" value="1"/>
</dbReference>
<evidence type="ECO:0000259" key="1">
    <source>
        <dbReference type="PROSITE" id="PS51819"/>
    </source>
</evidence>
<comment type="caution">
    <text evidence="2">The sequence shown here is derived from an EMBL/GenBank/DDBJ whole genome shotgun (WGS) entry which is preliminary data.</text>
</comment>
<dbReference type="Gene3D" id="3.10.180.10">
    <property type="entry name" value="2,3-Dihydroxybiphenyl 1,2-Dioxygenase, domain 1"/>
    <property type="match status" value="1"/>
</dbReference>
<gene>
    <name evidence="2" type="ORF">ACFP9W_06410</name>
</gene>
<dbReference type="InterPro" id="IPR004360">
    <property type="entry name" value="Glyas_Fos-R_dOase_dom"/>
</dbReference>
<dbReference type="InterPro" id="IPR037523">
    <property type="entry name" value="VOC_core"/>
</dbReference>
<feature type="domain" description="VOC" evidence="1">
    <location>
        <begin position="5"/>
        <end position="117"/>
    </location>
</feature>
<dbReference type="SUPFAM" id="SSF54593">
    <property type="entry name" value="Glyoxalase/Bleomycin resistance protein/Dihydroxybiphenyl dioxygenase"/>
    <property type="match status" value="1"/>
</dbReference>
<sequence length="141" mass="16082">MKITKIDHVHVYVENIALAEEWYKDVLDFTRDESLYFWFEQGGPLVISNNDVSLSLFPRKHQSPGHTIAFAVEASVFTELIPTLRQKDIPFTLCDHDVSVSLYLCDLSENSIEFTCYDYAEAKLTLQTLASPDHDSVSTAY</sequence>
<organism evidence="2 3">
    <name type="scientific">Tatumella terrea</name>
    <dbReference type="NCBI Taxonomy" id="419007"/>
    <lineage>
        <taxon>Bacteria</taxon>
        <taxon>Pseudomonadati</taxon>
        <taxon>Pseudomonadota</taxon>
        <taxon>Gammaproteobacteria</taxon>
        <taxon>Enterobacterales</taxon>
        <taxon>Erwiniaceae</taxon>
        <taxon>Tatumella</taxon>
    </lineage>
</organism>
<protein>
    <submittedName>
        <fullName evidence="2">VOC family protein</fullName>
    </submittedName>
</protein>
<dbReference type="InterPro" id="IPR029068">
    <property type="entry name" value="Glyas_Bleomycin-R_OHBP_Dase"/>
</dbReference>